<gene>
    <name evidence="3" type="ORF">TM35_001211000</name>
</gene>
<organism evidence="3 4">
    <name type="scientific">Trypanosoma theileri</name>
    <dbReference type="NCBI Taxonomy" id="67003"/>
    <lineage>
        <taxon>Eukaryota</taxon>
        <taxon>Discoba</taxon>
        <taxon>Euglenozoa</taxon>
        <taxon>Kinetoplastea</taxon>
        <taxon>Metakinetoplastina</taxon>
        <taxon>Trypanosomatida</taxon>
        <taxon>Trypanosomatidae</taxon>
        <taxon>Trypanosoma</taxon>
    </lineage>
</organism>
<evidence type="ECO:0000256" key="1">
    <source>
        <dbReference type="SAM" id="MobiDB-lite"/>
    </source>
</evidence>
<dbReference type="GeneID" id="39991578"/>
<evidence type="ECO:0000313" key="4">
    <source>
        <dbReference type="Proteomes" id="UP000192257"/>
    </source>
</evidence>
<feature type="non-terminal residue" evidence="3">
    <location>
        <position position="360"/>
    </location>
</feature>
<feature type="signal peptide" evidence="2">
    <location>
        <begin position="1"/>
        <end position="27"/>
    </location>
</feature>
<reference evidence="3 4" key="1">
    <citation type="submission" date="2017-03" db="EMBL/GenBank/DDBJ databases">
        <title>An alternative strategy for trypanosome survival in the mammalian bloodstream revealed through genome and transcriptome analysis of the ubiquitous bovine parasite Trypanosoma (Megatrypanum) theileri.</title>
        <authorList>
            <person name="Kelly S."/>
            <person name="Ivens A."/>
            <person name="Mott A."/>
            <person name="O'Neill E."/>
            <person name="Emms D."/>
            <person name="Macleod O."/>
            <person name="Voorheis P."/>
            <person name="Matthews J."/>
            <person name="Matthews K."/>
            <person name="Carrington M."/>
        </authorList>
    </citation>
    <scope>NUCLEOTIDE SEQUENCE [LARGE SCALE GENOMIC DNA]</scope>
    <source>
        <strain evidence="3">Edinburgh</strain>
    </source>
</reference>
<keyword evidence="4" id="KW-1185">Reference proteome</keyword>
<dbReference type="VEuPathDB" id="TriTrypDB:TM35_001211000"/>
<evidence type="ECO:0000313" key="3">
    <source>
        <dbReference type="EMBL" id="ORC81331.1"/>
    </source>
</evidence>
<protein>
    <recommendedName>
        <fullName evidence="5">Transglutaminase</fullName>
    </recommendedName>
</protein>
<dbReference type="AlphaFoldDB" id="A0A1X0NDR8"/>
<proteinExistence type="predicted"/>
<evidence type="ECO:0000256" key="2">
    <source>
        <dbReference type="SAM" id="SignalP"/>
    </source>
</evidence>
<keyword evidence="2" id="KW-0732">Signal</keyword>
<name>A0A1X0NDR8_9TRYP</name>
<dbReference type="RefSeq" id="XP_028876902.1">
    <property type="nucleotide sequence ID" value="XM_029031798.1"/>
</dbReference>
<comment type="caution">
    <text evidence="3">The sequence shown here is derived from an EMBL/GenBank/DDBJ whole genome shotgun (WGS) entry which is preliminary data.</text>
</comment>
<evidence type="ECO:0008006" key="5">
    <source>
        <dbReference type="Google" id="ProtNLM"/>
    </source>
</evidence>
<dbReference type="Proteomes" id="UP000192257">
    <property type="component" value="Unassembled WGS sequence"/>
</dbReference>
<feature type="chain" id="PRO_5012258956" description="Transglutaminase" evidence="2">
    <location>
        <begin position="28"/>
        <end position="360"/>
    </location>
</feature>
<feature type="region of interest" description="Disordered" evidence="1">
    <location>
        <begin position="317"/>
        <end position="360"/>
    </location>
</feature>
<dbReference type="EMBL" id="NBCO01000121">
    <property type="protein sequence ID" value="ORC81331.1"/>
    <property type="molecule type" value="Genomic_DNA"/>
</dbReference>
<accession>A0A1X0NDR8</accession>
<sequence length="360" mass="40784">MTTMFVQLRRVVYLLVLLQFCVCVAYAQSDDDPDEAKVNENLENALKKEVTHAYTLFVDGSGCFSAWKDVVGGCKSSSEDVASASKKTEEEVGKIKRLREGASLSSGDSSTDLKTKEAVKNAAEAVNATIDAVVKMTSSVKGTRWVGDFCMDIVNNWNEEEKRFAAKRNSFSELLGKKIEETPERMILAINSSKIHKELTYLVGNLSAYKGNSSFVTRDSGPLRKVEDALKDAVTELKEWEKTPHNKGLGDELNAQIKYTREAGDKKRGEVTNELKRITFTRRERTTTKEVRAKLDEAKKTEKLRLEGEMEDAVKKLVEEEKTRREEAKRLEKEREEQEAQRAREAQEQKEREVEAQKAR</sequence>